<feature type="compositionally biased region" description="Pro residues" evidence="1">
    <location>
        <begin position="287"/>
        <end position="307"/>
    </location>
</feature>
<gene>
    <name evidence="2" type="ORF">CVT24_006103</name>
</gene>
<dbReference type="EMBL" id="NHTK01006134">
    <property type="protein sequence ID" value="PPQ62997.1"/>
    <property type="molecule type" value="Genomic_DNA"/>
</dbReference>
<evidence type="ECO:0000256" key="1">
    <source>
        <dbReference type="SAM" id="MobiDB-lite"/>
    </source>
</evidence>
<sequence length="559" mass="63056">MNGFRQSSVPSSSISEIPQAALFNNQSTQQSQVQQLPLNPNLTQQLLQATQNAMLSALPQQGNATSWINQLPQQQQLFPNNLSAQMAAFNIPFISPQIIQEAYALCSPVESSDEPLLIEHLLSYRKRNESYKDALNALHGVSILQSTRFYTDYIYLSTQRNGHSASLWKDYYLEHKDRLDARISVSLQKAKGARKTSSVIADAHNSMIEKPHPKYPMPTVKKPSPDSFKQEPSPRPTSKKAPSKRPNKNSVRKSSTPTVDAPIHSKKVGRSTFNSLTGPAPVYGSRLPPPNAEIKPPEPPSRSPTPPTHVVASHVGRGNKYTQEDREFFIKFIGWRLKQDPTLTRNDLCQALAEKAPHHTSQSWASHWSNNHDIPDKILAAARGEDFAEGYGSSDDEVIPVKKRQLYKDPSTTEESTDGENDEGTEEESDDDSDSSIRSYSESEMGVKGSNFTDADAYICCKYIASVPGWFDMGGKDRWGPFHLKYPERSMKSWAEYYRREEKHLKKIVRKIQRKENGHRSSILTQTARPSHKLPPKRKLELDEDEDELSEVKRHRIAV</sequence>
<feature type="region of interest" description="Disordered" evidence="1">
    <location>
        <begin position="401"/>
        <end position="446"/>
    </location>
</feature>
<feature type="region of interest" description="Disordered" evidence="1">
    <location>
        <begin position="516"/>
        <end position="559"/>
    </location>
</feature>
<dbReference type="CDD" id="cd11655">
    <property type="entry name" value="rap1_myb-like"/>
    <property type="match status" value="1"/>
</dbReference>
<dbReference type="AlphaFoldDB" id="A0A409VE66"/>
<feature type="compositionally biased region" description="Polar residues" evidence="1">
    <location>
        <begin position="520"/>
        <end position="529"/>
    </location>
</feature>
<feature type="region of interest" description="Disordered" evidence="1">
    <location>
        <begin position="194"/>
        <end position="318"/>
    </location>
</feature>
<dbReference type="Gene3D" id="1.10.10.60">
    <property type="entry name" value="Homeodomain-like"/>
    <property type="match status" value="1"/>
</dbReference>
<feature type="compositionally biased region" description="Acidic residues" evidence="1">
    <location>
        <begin position="415"/>
        <end position="434"/>
    </location>
</feature>
<comment type="caution">
    <text evidence="2">The sequence shown here is derived from an EMBL/GenBank/DDBJ whole genome shotgun (WGS) entry which is preliminary data.</text>
</comment>
<dbReference type="OrthoDB" id="3194584at2759"/>
<name>A0A409VE66_9AGAR</name>
<dbReference type="STRING" id="181874.A0A409VE66"/>
<dbReference type="Proteomes" id="UP000284842">
    <property type="component" value="Unassembled WGS sequence"/>
</dbReference>
<protein>
    <submittedName>
        <fullName evidence="2">Uncharacterized protein</fullName>
    </submittedName>
</protein>
<keyword evidence="3" id="KW-1185">Reference proteome</keyword>
<evidence type="ECO:0000313" key="3">
    <source>
        <dbReference type="Proteomes" id="UP000284842"/>
    </source>
</evidence>
<organism evidence="2 3">
    <name type="scientific">Panaeolus cyanescens</name>
    <dbReference type="NCBI Taxonomy" id="181874"/>
    <lineage>
        <taxon>Eukaryota</taxon>
        <taxon>Fungi</taxon>
        <taxon>Dikarya</taxon>
        <taxon>Basidiomycota</taxon>
        <taxon>Agaricomycotina</taxon>
        <taxon>Agaricomycetes</taxon>
        <taxon>Agaricomycetidae</taxon>
        <taxon>Agaricales</taxon>
        <taxon>Agaricineae</taxon>
        <taxon>Galeropsidaceae</taxon>
        <taxon>Panaeolus</taxon>
    </lineage>
</organism>
<reference evidence="2 3" key="1">
    <citation type="journal article" date="2018" name="Evol. Lett.">
        <title>Horizontal gene cluster transfer increased hallucinogenic mushroom diversity.</title>
        <authorList>
            <person name="Reynolds H.T."/>
            <person name="Vijayakumar V."/>
            <person name="Gluck-Thaler E."/>
            <person name="Korotkin H.B."/>
            <person name="Matheny P.B."/>
            <person name="Slot J.C."/>
        </authorList>
    </citation>
    <scope>NUCLEOTIDE SEQUENCE [LARGE SCALE GENOMIC DNA]</scope>
    <source>
        <strain evidence="2 3">2629</strain>
    </source>
</reference>
<dbReference type="InParanoid" id="A0A409VE66"/>
<feature type="compositionally biased region" description="Basic residues" evidence="1">
    <location>
        <begin position="237"/>
        <end position="251"/>
    </location>
</feature>
<evidence type="ECO:0000313" key="2">
    <source>
        <dbReference type="EMBL" id="PPQ62997.1"/>
    </source>
</evidence>
<proteinExistence type="predicted"/>
<accession>A0A409VE66</accession>